<dbReference type="RefSeq" id="WP_322472218.1">
    <property type="nucleotide sequence ID" value="NZ_JBHRZG010000024.1"/>
</dbReference>
<keyword evidence="2" id="KW-1185">Reference proteome</keyword>
<protein>
    <submittedName>
        <fullName evidence="1">Uncharacterized protein</fullName>
    </submittedName>
</protein>
<accession>A0ABV7ZBN9</accession>
<dbReference type="EMBL" id="JBHRZG010000024">
    <property type="protein sequence ID" value="MFC3834797.1"/>
    <property type="molecule type" value="Genomic_DNA"/>
</dbReference>
<proteinExistence type="predicted"/>
<sequence length="53" mass="6008">MAKRYGKRPSDLVRPGAVEGHERLDLDLGVYFYAMGERALSEAQRLDREAKKG</sequence>
<evidence type="ECO:0000313" key="1">
    <source>
        <dbReference type="EMBL" id="MFC3834797.1"/>
    </source>
</evidence>
<gene>
    <name evidence="1" type="ORF">ACFOSB_18215</name>
</gene>
<reference evidence="2" key="1">
    <citation type="journal article" date="2019" name="Int. J. Syst. Evol. Microbiol.">
        <title>The Global Catalogue of Microorganisms (GCM) 10K type strain sequencing project: providing services to taxonomists for standard genome sequencing and annotation.</title>
        <authorList>
            <consortium name="The Broad Institute Genomics Platform"/>
            <consortium name="The Broad Institute Genome Sequencing Center for Infectious Disease"/>
            <person name="Wu L."/>
            <person name="Ma J."/>
        </authorList>
    </citation>
    <scope>NUCLEOTIDE SEQUENCE [LARGE SCALE GENOMIC DNA]</scope>
    <source>
        <strain evidence="2">CCTCC AB 2017081</strain>
    </source>
</reference>
<dbReference type="Proteomes" id="UP001595803">
    <property type="component" value="Unassembled WGS sequence"/>
</dbReference>
<comment type="caution">
    <text evidence="1">The sequence shown here is derived from an EMBL/GenBank/DDBJ whole genome shotgun (WGS) entry which is preliminary data.</text>
</comment>
<evidence type="ECO:0000313" key="2">
    <source>
        <dbReference type="Proteomes" id="UP001595803"/>
    </source>
</evidence>
<organism evidence="1 2">
    <name type="scientific">Deinococcus rufus</name>
    <dbReference type="NCBI Taxonomy" id="2136097"/>
    <lineage>
        <taxon>Bacteria</taxon>
        <taxon>Thermotogati</taxon>
        <taxon>Deinococcota</taxon>
        <taxon>Deinococci</taxon>
        <taxon>Deinococcales</taxon>
        <taxon>Deinococcaceae</taxon>
        <taxon>Deinococcus</taxon>
    </lineage>
</organism>
<name>A0ABV7ZBN9_9DEIO</name>